<dbReference type="AlphaFoldDB" id="A0A7C9AIP4"/>
<keyword evidence="1" id="KW-1133">Transmembrane helix</keyword>
<reference evidence="2" key="2">
    <citation type="submission" date="2020-07" db="EMBL/GenBank/DDBJ databases">
        <authorList>
            <person name="Vera ALvarez R."/>
            <person name="Arias-Moreno D.M."/>
            <person name="Jimenez-Jacinto V."/>
            <person name="Jimenez-Bremont J.F."/>
            <person name="Swaminathan K."/>
            <person name="Moose S.P."/>
            <person name="Guerrero-Gonzalez M.L."/>
            <person name="Marino-Ramirez L."/>
            <person name="Landsman D."/>
            <person name="Rodriguez-Kessler M."/>
            <person name="Delgado-Sanchez P."/>
        </authorList>
    </citation>
    <scope>NUCLEOTIDE SEQUENCE</scope>
    <source>
        <tissue evidence="2">Cladode</tissue>
    </source>
</reference>
<accession>A0A7C9AIP4</accession>
<keyword evidence="1" id="KW-0812">Transmembrane</keyword>
<feature type="transmembrane region" description="Helical" evidence="1">
    <location>
        <begin position="25"/>
        <end position="43"/>
    </location>
</feature>
<evidence type="ECO:0000256" key="1">
    <source>
        <dbReference type="SAM" id="Phobius"/>
    </source>
</evidence>
<reference evidence="2" key="1">
    <citation type="journal article" date="2013" name="J. Plant Res.">
        <title>Effect of fungi and light on seed germination of three Opuntia species from semiarid lands of central Mexico.</title>
        <authorList>
            <person name="Delgado-Sanchez P."/>
            <person name="Jimenez-Bremont J.F."/>
            <person name="Guerrero-Gonzalez Mde L."/>
            <person name="Flores J."/>
        </authorList>
    </citation>
    <scope>NUCLEOTIDE SEQUENCE</scope>
    <source>
        <tissue evidence="2">Cladode</tissue>
    </source>
</reference>
<proteinExistence type="predicted"/>
<organism evidence="2">
    <name type="scientific">Opuntia streptacantha</name>
    <name type="common">Prickly pear cactus</name>
    <name type="synonym">Opuntia cardona</name>
    <dbReference type="NCBI Taxonomy" id="393608"/>
    <lineage>
        <taxon>Eukaryota</taxon>
        <taxon>Viridiplantae</taxon>
        <taxon>Streptophyta</taxon>
        <taxon>Embryophyta</taxon>
        <taxon>Tracheophyta</taxon>
        <taxon>Spermatophyta</taxon>
        <taxon>Magnoliopsida</taxon>
        <taxon>eudicotyledons</taxon>
        <taxon>Gunneridae</taxon>
        <taxon>Pentapetalae</taxon>
        <taxon>Caryophyllales</taxon>
        <taxon>Cactineae</taxon>
        <taxon>Cactaceae</taxon>
        <taxon>Opuntioideae</taxon>
        <taxon>Opuntia</taxon>
    </lineage>
</organism>
<sequence>MANRKTLKDNFLSPLKVQAPEIKDSLVSCALCLNLGLLWAYFYDGSRVCWQFDMGSYYDHVCILLHHCTFSNYCMYLLYLLICLMRGNVEIPAAQAVKAKNHPIQFQHGLCMSFVRIVVLMFSYKTKYLLEGVLSVMLF</sequence>
<keyword evidence="1" id="KW-0472">Membrane</keyword>
<evidence type="ECO:0000313" key="2">
    <source>
        <dbReference type="EMBL" id="MBA4667690.1"/>
    </source>
</evidence>
<protein>
    <submittedName>
        <fullName evidence="2">Uncharacterized protein</fullName>
    </submittedName>
</protein>
<feature type="transmembrane region" description="Helical" evidence="1">
    <location>
        <begin position="63"/>
        <end position="85"/>
    </location>
</feature>
<name>A0A7C9AIP4_OPUST</name>
<dbReference type="EMBL" id="GISG01236730">
    <property type="protein sequence ID" value="MBA4667690.1"/>
    <property type="molecule type" value="Transcribed_RNA"/>
</dbReference>